<gene>
    <name evidence="2" type="ORF">HDF08_003851</name>
</gene>
<dbReference type="EMBL" id="JACCCU010000003">
    <property type="protein sequence ID" value="NYF91732.1"/>
    <property type="molecule type" value="Genomic_DNA"/>
</dbReference>
<evidence type="ECO:0000256" key="1">
    <source>
        <dbReference type="ARBA" id="ARBA00023002"/>
    </source>
</evidence>
<protein>
    <submittedName>
        <fullName evidence="2">Pyrroloquinoline-quinone synthase</fullName>
        <ecNumber evidence="2">1.3.3.11</ecNumber>
    </submittedName>
</protein>
<dbReference type="EC" id="1.3.3.11" evidence="2"/>
<dbReference type="InterPro" id="IPR016084">
    <property type="entry name" value="Haem_Oase-like_multi-hlx"/>
</dbReference>
<dbReference type="InterPro" id="IPR039068">
    <property type="entry name" value="PqqC-like"/>
</dbReference>
<sequence length="239" mass="26531">MSAIESGIESGSASFWSRFEERVAPFNLLQHPFYQAWSKGELTREDLREYAAEYWHHVSAFPTYLSALHSRLPDGEMRREVLRNLAEEEGVDAATARPHSDLWMDFATGIGATRSEVEGRAVQPEMTALMATFRELMLEEKASTAMAALYAYESKVPAIAKTKAEGLAEHYGTEGAAARYFTLHQTADVAHASVWRELIEKQLAGAPEEEEAVLAAGERAAKALWVALDGVERERLAVN</sequence>
<comment type="caution">
    <text evidence="2">The sequence shown here is derived from an EMBL/GenBank/DDBJ whole genome shotgun (WGS) entry which is preliminary data.</text>
</comment>
<dbReference type="Proteomes" id="UP000564385">
    <property type="component" value="Unassembled WGS sequence"/>
</dbReference>
<dbReference type="PANTHER" id="PTHR40279:SF3">
    <property type="entry name" value="4-AMINOBENZOATE SYNTHASE"/>
    <property type="match status" value="1"/>
</dbReference>
<proteinExistence type="predicted"/>
<accession>A0A852VQX2</accession>
<dbReference type="SMART" id="SM01236">
    <property type="entry name" value="Haem_oxygenase_2"/>
    <property type="match status" value="1"/>
</dbReference>
<evidence type="ECO:0000313" key="2">
    <source>
        <dbReference type="EMBL" id="NYF91732.1"/>
    </source>
</evidence>
<keyword evidence="1 2" id="KW-0560">Oxidoreductase</keyword>
<dbReference type="PANTHER" id="PTHR40279">
    <property type="entry name" value="PQQC-LIKE PROTEIN"/>
    <property type="match status" value="1"/>
</dbReference>
<dbReference type="SUPFAM" id="SSF48613">
    <property type="entry name" value="Heme oxygenase-like"/>
    <property type="match status" value="1"/>
</dbReference>
<dbReference type="GO" id="GO:0033732">
    <property type="term" value="F:pyrroloquinoline-quinone synthase activity"/>
    <property type="evidence" value="ECO:0007669"/>
    <property type="project" value="UniProtKB-EC"/>
</dbReference>
<dbReference type="AlphaFoldDB" id="A0A852VQX2"/>
<name>A0A852VQX2_9BACT</name>
<reference evidence="2 3" key="1">
    <citation type="submission" date="2020-07" db="EMBL/GenBank/DDBJ databases">
        <title>Genomic Encyclopedia of Type Strains, Phase IV (KMG-V): Genome sequencing to study the core and pangenomes of soil and plant-associated prokaryotes.</title>
        <authorList>
            <person name="Whitman W."/>
        </authorList>
    </citation>
    <scope>NUCLEOTIDE SEQUENCE [LARGE SCALE GENOMIC DNA]</scope>
    <source>
        <strain evidence="2 3">M8UP22</strain>
    </source>
</reference>
<organism evidence="2 3">
    <name type="scientific">Tunturiibacter lichenicola</name>
    <dbReference type="NCBI Taxonomy" id="2051959"/>
    <lineage>
        <taxon>Bacteria</taxon>
        <taxon>Pseudomonadati</taxon>
        <taxon>Acidobacteriota</taxon>
        <taxon>Terriglobia</taxon>
        <taxon>Terriglobales</taxon>
        <taxon>Acidobacteriaceae</taxon>
        <taxon>Tunturiibacter</taxon>
    </lineage>
</organism>
<dbReference type="Gene3D" id="1.20.910.10">
    <property type="entry name" value="Heme oxygenase-like"/>
    <property type="match status" value="1"/>
</dbReference>
<dbReference type="NCBIfam" id="TIGR04305">
    <property type="entry name" value="fol_rel_CADD"/>
    <property type="match status" value="1"/>
</dbReference>
<evidence type="ECO:0000313" key="3">
    <source>
        <dbReference type="Proteomes" id="UP000564385"/>
    </source>
</evidence>
<dbReference type="InterPro" id="IPR027572">
    <property type="entry name" value="Fol-rel_CADD"/>
</dbReference>
<dbReference type="Pfam" id="PF14518">
    <property type="entry name" value="Haem_oxygenas_2"/>
    <property type="match status" value="1"/>
</dbReference>